<keyword evidence="5" id="KW-0732">Signal</keyword>
<name>A0A7R8W6I9_9CRUS</name>
<evidence type="ECO:0000256" key="4">
    <source>
        <dbReference type="SAM" id="MobiDB-lite"/>
    </source>
</evidence>
<dbReference type="GO" id="GO:0005886">
    <property type="term" value="C:plasma membrane"/>
    <property type="evidence" value="ECO:0007669"/>
    <property type="project" value="TreeGrafter"/>
</dbReference>
<feature type="signal peptide" evidence="5">
    <location>
        <begin position="1"/>
        <end position="21"/>
    </location>
</feature>
<dbReference type="PROSITE" id="PS50835">
    <property type="entry name" value="IG_LIKE"/>
    <property type="match status" value="1"/>
</dbReference>
<dbReference type="SMART" id="SM00408">
    <property type="entry name" value="IGc2"/>
    <property type="match status" value="1"/>
</dbReference>
<dbReference type="EMBL" id="OB660180">
    <property type="protein sequence ID" value="CAD7223301.1"/>
    <property type="molecule type" value="Genomic_DNA"/>
</dbReference>
<gene>
    <name evidence="6" type="ORF">CTOB1V02_LOCUS1291</name>
</gene>
<evidence type="ECO:0000256" key="5">
    <source>
        <dbReference type="SAM" id="SignalP"/>
    </source>
</evidence>
<reference evidence="6" key="1">
    <citation type="submission" date="2020-11" db="EMBL/GenBank/DDBJ databases">
        <authorList>
            <person name="Tran Van P."/>
        </authorList>
    </citation>
    <scope>NUCLEOTIDE SEQUENCE</scope>
</reference>
<protein>
    <submittedName>
        <fullName evidence="6">Uncharacterized protein</fullName>
    </submittedName>
</protein>
<proteinExistence type="predicted"/>
<dbReference type="InterPro" id="IPR007110">
    <property type="entry name" value="Ig-like_dom"/>
</dbReference>
<dbReference type="InterPro" id="IPR003599">
    <property type="entry name" value="Ig_sub"/>
</dbReference>
<feature type="region of interest" description="Disordered" evidence="4">
    <location>
        <begin position="276"/>
        <end position="317"/>
    </location>
</feature>
<dbReference type="PANTHER" id="PTHR10075:SF100">
    <property type="entry name" value="FASCICLIN-2"/>
    <property type="match status" value="1"/>
</dbReference>
<keyword evidence="3" id="KW-0393">Immunoglobulin domain</keyword>
<dbReference type="OrthoDB" id="6361337at2759"/>
<dbReference type="GO" id="GO:0030424">
    <property type="term" value="C:axon"/>
    <property type="evidence" value="ECO:0007669"/>
    <property type="project" value="TreeGrafter"/>
</dbReference>
<dbReference type="GO" id="GO:0098632">
    <property type="term" value="F:cell-cell adhesion mediator activity"/>
    <property type="evidence" value="ECO:0007669"/>
    <property type="project" value="TreeGrafter"/>
</dbReference>
<dbReference type="InterPro" id="IPR013783">
    <property type="entry name" value="Ig-like_fold"/>
</dbReference>
<keyword evidence="1" id="KW-0677">Repeat</keyword>
<dbReference type="SMART" id="SM00409">
    <property type="entry name" value="IG"/>
    <property type="match status" value="1"/>
</dbReference>
<dbReference type="InterPro" id="IPR003598">
    <property type="entry name" value="Ig_sub2"/>
</dbReference>
<accession>A0A7R8W6I9</accession>
<keyword evidence="2" id="KW-1015">Disulfide bond</keyword>
<dbReference type="Gene3D" id="2.60.40.10">
    <property type="entry name" value="Immunoglobulins"/>
    <property type="match status" value="1"/>
</dbReference>
<evidence type="ECO:0000313" key="6">
    <source>
        <dbReference type="EMBL" id="CAD7223301.1"/>
    </source>
</evidence>
<feature type="compositionally biased region" description="Basic residues" evidence="4">
    <location>
        <begin position="277"/>
        <end position="286"/>
    </location>
</feature>
<evidence type="ECO:0000256" key="1">
    <source>
        <dbReference type="ARBA" id="ARBA00022737"/>
    </source>
</evidence>
<dbReference type="PANTHER" id="PTHR10075">
    <property type="entry name" value="BASIGIN RELATED"/>
    <property type="match status" value="1"/>
</dbReference>
<dbReference type="GO" id="GO:0007411">
    <property type="term" value="P:axon guidance"/>
    <property type="evidence" value="ECO:0007669"/>
    <property type="project" value="TreeGrafter"/>
</dbReference>
<feature type="chain" id="PRO_5043590839" evidence="5">
    <location>
        <begin position="22"/>
        <end position="352"/>
    </location>
</feature>
<sequence>MFGVMEHWSFAFLSVFIFLEADPDPGPDPPLLLPRSVSDGIPPSGSFLCFCIPFARCYVTLYGNTNLLAVKRSVLSGSGRLFTGSSSSSSCITHVYFLLVPVPNQTLLVSAPLIPDPSIKGPHLRDEELQQDWLGSLPDKEGDDDTCVGTIVDGLGSKPRITQDPEDAVVLRNEPVTLNCKAEGDPMPKVTWYKDGAPLELVPRRVQLKGGLFFLRVMQTRKESDAGVYFCQATNAFGVAKSKEANLSVASARLYWRQTFSLSIDCPTPPLIASCRRSSRRERHRSAPPSSLLLGSTPRHSRIYLPPTTTSDASDAPEGPLKVPCVVVGGLPQGLIWREAQAAQYPSEYGLP</sequence>
<dbReference type="SUPFAM" id="SSF48726">
    <property type="entry name" value="Immunoglobulin"/>
    <property type="match status" value="1"/>
</dbReference>
<dbReference type="InterPro" id="IPR036179">
    <property type="entry name" value="Ig-like_dom_sf"/>
</dbReference>
<evidence type="ECO:0000256" key="2">
    <source>
        <dbReference type="ARBA" id="ARBA00023157"/>
    </source>
</evidence>
<evidence type="ECO:0000256" key="3">
    <source>
        <dbReference type="ARBA" id="ARBA00023319"/>
    </source>
</evidence>
<dbReference type="Pfam" id="PF13927">
    <property type="entry name" value="Ig_3"/>
    <property type="match status" value="1"/>
</dbReference>
<dbReference type="GO" id="GO:0070593">
    <property type="term" value="P:dendrite self-avoidance"/>
    <property type="evidence" value="ECO:0007669"/>
    <property type="project" value="TreeGrafter"/>
</dbReference>
<dbReference type="GO" id="GO:0007156">
    <property type="term" value="P:homophilic cell adhesion via plasma membrane adhesion molecules"/>
    <property type="evidence" value="ECO:0007669"/>
    <property type="project" value="TreeGrafter"/>
</dbReference>
<dbReference type="FunFam" id="2.60.40.10:FF:000189">
    <property type="entry name" value="Neogenin isoform 3"/>
    <property type="match status" value="1"/>
</dbReference>
<dbReference type="AlphaFoldDB" id="A0A7R8W6I9"/>
<organism evidence="6">
    <name type="scientific">Cyprideis torosa</name>
    <dbReference type="NCBI Taxonomy" id="163714"/>
    <lineage>
        <taxon>Eukaryota</taxon>
        <taxon>Metazoa</taxon>
        <taxon>Ecdysozoa</taxon>
        <taxon>Arthropoda</taxon>
        <taxon>Crustacea</taxon>
        <taxon>Oligostraca</taxon>
        <taxon>Ostracoda</taxon>
        <taxon>Podocopa</taxon>
        <taxon>Podocopida</taxon>
        <taxon>Cytherocopina</taxon>
        <taxon>Cytheroidea</taxon>
        <taxon>Cytherideidae</taxon>
        <taxon>Cyprideis</taxon>
    </lineage>
</organism>